<dbReference type="AlphaFoldDB" id="A0A6G0TT66"/>
<name>A0A6G0TT66_APHGL</name>
<gene>
    <name evidence="2" type="ORF">AGLY_006364</name>
</gene>
<organism evidence="2 3">
    <name type="scientific">Aphis glycines</name>
    <name type="common">Soybean aphid</name>
    <dbReference type="NCBI Taxonomy" id="307491"/>
    <lineage>
        <taxon>Eukaryota</taxon>
        <taxon>Metazoa</taxon>
        <taxon>Ecdysozoa</taxon>
        <taxon>Arthropoda</taxon>
        <taxon>Hexapoda</taxon>
        <taxon>Insecta</taxon>
        <taxon>Pterygota</taxon>
        <taxon>Neoptera</taxon>
        <taxon>Paraneoptera</taxon>
        <taxon>Hemiptera</taxon>
        <taxon>Sternorrhyncha</taxon>
        <taxon>Aphidomorpha</taxon>
        <taxon>Aphidoidea</taxon>
        <taxon>Aphididae</taxon>
        <taxon>Aphidini</taxon>
        <taxon>Aphis</taxon>
        <taxon>Aphis</taxon>
    </lineage>
</organism>
<evidence type="ECO:0000313" key="2">
    <source>
        <dbReference type="EMBL" id="KAE9537341.1"/>
    </source>
</evidence>
<comment type="caution">
    <text evidence="2">The sequence shown here is derived from an EMBL/GenBank/DDBJ whole genome shotgun (WGS) entry which is preliminary data.</text>
</comment>
<dbReference type="GO" id="GO:0004523">
    <property type="term" value="F:RNA-DNA hybrid ribonuclease activity"/>
    <property type="evidence" value="ECO:0007669"/>
    <property type="project" value="InterPro"/>
</dbReference>
<dbReference type="InterPro" id="IPR002156">
    <property type="entry name" value="RNaseH_domain"/>
</dbReference>
<accession>A0A6G0TT66</accession>
<dbReference type="PROSITE" id="PS50879">
    <property type="entry name" value="RNASE_H_1"/>
    <property type="match status" value="1"/>
</dbReference>
<dbReference type="Pfam" id="PF00075">
    <property type="entry name" value="RNase_H"/>
    <property type="match status" value="1"/>
</dbReference>
<dbReference type="InterPro" id="IPR012337">
    <property type="entry name" value="RNaseH-like_sf"/>
</dbReference>
<proteinExistence type="predicted"/>
<evidence type="ECO:0000313" key="3">
    <source>
        <dbReference type="Proteomes" id="UP000475862"/>
    </source>
</evidence>
<dbReference type="InterPro" id="IPR036397">
    <property type="entry name" value="RNaseH_sf"/>
</dbReference>
<feature type="domain" description="RNase H type-1" evidence="1">
    <location>
        <begin position="187"/>
        <end position="309"/>
    </location>
</feature>
<dbReference type="Gene3D" id="3.30.420.10">
    <property type="entry name" value="Ribonuclease H-like superfamily/Ribonuclease H"/>
    <property type="match status" value="1"/>
</dbReference>
<dbReference type="CDD" id="cd09276">
    <property type="entry name" value="Rnase_HI_RT_non_LTR"/>
    <property type="match status" value="1"/>
</dbReference>
<protein>
    <recommendedName>
        <fullName evidence="1">RNase H type-1 domain-containing protein</fullName>
    </recommendedName>
</protein>
<dbReference type="SUPFAM" id="SSF53098">
    <property type="entry name" value="Ribonuclease H-like"/>
    <property type="match status" value="1"/>
</dbReference>
<reference evidence="2 3" key="1">
    <citation type="submission" date="2019-08" db="EMBL/GenBank/DDBJ databases">
        <title>The genome of the soybean aphid Biotype 1, its phylome, world population structure and adaptation to the North American continent.</title>
        <authorList>
            <person name="Giordano R."/>
            <person name="Donthu R.K."/>
            <person name="Hernandez A.G."/>
            <person name="Wright C.L."/>
            <person name="Zimin A.V."/>
        </authorList>
    </citation>
    <scope>NUCLEOTIDE SEQUENCE [LARGE SCALE GENOMIC DNA]</scope>
    <source>
        <tissue evidence="2">Whole aphids</tissue>
    </source>
</reference>
<dbReference type="OrthoDB" id="6630579at2759"/>
<sequence length="541" mass="61139">MKIIKILGNKTWGSETKSLLKIYKSLILSIIDYGAIIYNSAKNNVLNNINPIHNQSIRLATGAFRTSPVYSILCNAGELPLELRRHSLILKYILRIKNLPPNHISNKILHNLLASSPTHNRNTIFEHFTTISTNIGLQTQLMSKTQLSSPPWMWFPHINTQLTNYCKHSTDRAIIHILFSEIMSQRYPSSTTIYTDASKNPNGFAVVLGHEHYKFSLPPSTSIYTAETYAILEALKIASSSIPDSFVIISDSLSALKSILNPYSTNELVQHIQELISTSNKTFTFLWVPSHVGIPGFETADKLANEASLHQNTPKLNLTTSSESLNIINLKILDTWQKNWSNVPLSNKLRAIKPHIKKWNYPGSLKRRDEVIITRARIGHTRLTHSFLIIKEQAPLCTACNVSLSIEHIVIRCPKYSQARKIFKNSSSLHLALSEENTETQPIFDFPRAFDTSVDRQHVESNASTIFNHDNFDSIKTCYFPRLNEYYDTYITRIINLGTDSNLDPYLLISKPFNGSGGVSISGKCTYPDEQLTQHIPADSF</sequence>
<dbReference type="EMBL" id="VYZN01000018">
    <property type="protein sequence ID" value="KAE9537341.1"/>
    <property type="molecule type" value="Genomic_DNA"/>
</dbReference>
<keyword evidence="3" id="KW-1185">Reference proteome</keyword>
<dbReference type="Proteomes" id="UP000475862">
    <property type="component" value="Unassembled WGS sequence"/>
</dbReference>
<dbReference type="GO" id="GO:0003676">
    <property type="term" value="F:nucleic acid binding"/>
    <property type="evidence" value="ECO:0007669"/>
    <property type="project" value="InterPro"/>
</dbReference>
<evidence type="ECO:0000259" key="1">
    <source>
        <dbReference type="PROSITE" id="PS50879"/>
    </source>
</evidence>